<evidence type="ECO:0000313" key="3">
    <source>
        <dbReference type="Proteomes" id="UP000008888"/>
    </source>
</evidence>
<reference key="2">
    <citation type="submission" date="2011-05" db="EMBL/GenBank/DDBJ databases">
        <title>Complete genome sequence of the aerobic marine methanotroph Methylomonas methanica MC09.</title>
        <authorList>
            <person name="Boden R."/>
            <person name="Cunliffe M."/>
            <person name="Scanlan J."/>
            <person name="Moussard H."/>
            <person name="Kits K.D."/>
            <person name="Klotz M."/>
            <person name="Jetten M."/>
            <person name="Vuilleumier S."/>
            <person name="Han J."/>
            <person name="Peters L."/>
            <person name="Mikhailova N."/>
            <person name="Teshima H."/>
            <person name="Tapia R."/>
            <person name="Kyrpides N."/>
            <person name="Ivanova N."/>
            <person name="Pagani I."/>
            <person name="Cheng J.-F."/>
            <person name="Goodwin L."/>
            <person name="Han C."/>
            <person name="Hauser L."/>
            <person name="Land M."/>
            <person name="Lapidus A."/>
            <person name="Lucas S."/>
            <person name="Pitluck S."/>
            <person name="Woyke T."/>
            <person name="Stein L.Y."/>
            <person name="Murrell C."/>
        </authorList>
    </citation>
    <scope>NUCLEOTIDE SEQUENCE</scope>
    <source>
        <strain>MC09</strain>
    </source>
</reference>
<gene>
    <name evidence="2" type="ordered locus">Metme_4208</name>
</gene>
<dbReference type="RefSeq" id="WP_013820774.1">
    <property type="nucleotide sequence ID" value="NC_015572.1"/>
</dbReference>
<dbReference type="HOGENOM" id="CLU_1914618_0_0_6"/>
<evidence type="ECO:0000313" key="2">
    <source>
        <dbReference type="EMBL" id="AEG02559.1"/>
    </source>
</evidence>
<protein>
    <submittedName>
        <fullName evidence="2">Uncharacterized protein</fullName>
    </submittedName>
</protein>
<dbReference type="eggNOG" id="ENOG5031M1R">
    <property type="taxonomic scope" value="Bacteria"/>
</dbReference>
<sequence>MSLDQALMEQMRTTVIGNVESVTKYEIDAGSKGGSIWVTKPNTGKNPNVLGNEIIKIKMPFEMFEQLKNKQESGEYSFPMLMEILCDIDMGGANRAVLSAVSIRKYIPETVPDSNPKPSDKKPGVNESKPSA</sequence>
<dbReference type="OrthoDB" id="5570522at2"/>
<reference evidence="2 3" key="1">
    <citation type="journal article" date="2011" name="J. Bacteriol.">
        <title>Complete Genome Sequence of the Aerobic Marine Methanotroph Methylomonas methanica MC09.</title>
        <authorList>
            <person name="Boden R."/>
            <person name="Cunliffe M."/>
            <person name="Scanlan J."/>
            <person name="Moussard H."/>
            <person name="Kits K.D."/>
            <person name="Klotz M.G."/>
            <person name="Jetten M.S."/>
            <person name="Vuilleumier S."/>
            <person name="Han J."/>
            <person name="Peters L."/>
            <person name="Mikhailova N."/>
            <person name="Teshima H."/>
            <person name="Tapia R."/>
            <person name="Kyrpides N."/>
            <person name="Ivanova N."/>
            <person name="Pagani I."/>
            <person name="Cheng J.F."/>
            <person name="Goodwin L."/>
            <person name="Han C."/>
            <person name="Hauser L."/>
            <person name="Land M.L."/>
            <person name="Lapidus A."/>
            <person name="Lucas S."/>
            <person name="Pitluck S."/>
            <person name="Woyke T."/>
            <person name="Stein L."/>
            <person name="Murrell J.C."/>
        </authorList>
    </citation>
    <scope>NUCLEOTIDE SEQUENCE [LARGE SCALE GENOMIC DNA]</scope>
    <source>
        <strain evidence="2 3">MC09</strain>
    </source>
</reference>
<accession>G0A216</accession>
<dbReference type="STRING" id="857087.Metme_4208"/>
<proteinExistence type="predicted"/>
<dbReference type="EMBL" id="CP002738">
    <property type="protein sequence ID" value="AEG02559.1"/>
    <property type="molecule type" value="Genomic_DNA"/>
</dbReference>
<name>G0A216_METMM</name>
<dbReference type="Proteomes" id="UP000008888">
    <property type="component" value="Chromosome"/>
</dbReference>
<organism evidence="2 3">
    <name type="scientific">Methylomonas methanica (strain DSM 25384 / MC09)</name>
    <dbReference type="NCBI Taxonomy" id="857087"/>
    <lineage>
        <taxon>Bacteria</taxon>
        <taxon>Pseudomonadati</taxon>
        <taxon>Pseudomonadota</taxon>
        <taxon>Gammaproteobacteria</taxon>
        <taxon>Methylococcales</taxon>
        <taxon>Methylococcaceae</taxon>
        <taxon>Methylomonas</taxon>
    </lineage>
</organism>
<evidence type="ECO:0000256" key="1">
    <source>
        <dbReference type="SAM" id="MobiDB-lite"/>
    </source>
</evidence>
<reference evidence="3" key="3">
    <citation type="submission" date="2011-05" db="EMBL/GenBank/DDBJ databases">
        <title>Complete sequence of Methylomonas methanica MC09.</title>
        <authorList>
            <consortium name="US DOE Joint Genome Institute"/>
            <person name="Lucas S."/>
            <person name="Han J."/>
            <person name="Lapidus A."/>
            <person name="Cheng J.-F."/>
            <person name="Goodwin L."/>
            <person name="Pitluck S."/>
            <person name="Peters L."/>
            <person name="Mikhailova N."/>
            <person name="Teshima H."/>
            <person name="Han C."/>
            <person name="Tapia R."/>
            <person name="Land M."/>
            <person name="Hauser L."/>
            <person name="Kyrpides N."/>
            <person name="Ivanova N."/>
            <person name="Pagani I."/>
            <person name="Stein L."/>
            <person name="Woyke T."/>
        </authorList>
    </citation>
    <scope>NUCLEOTIDE SEQUENCE [LARGE SCALE GENOMIC DNA]</scope>
    <source>
        <strain evidence="3">MC09</strain>
    </source>
</reference>
<keyword evidence="3" id="KW-1185">Reference proteome</keyword>
<dbReference type="KEGG" id="mmt:Metme_4208"/>
<feature type="region of interest" description="Disordered" evidence="1">
    <location>
        <begin position="108"/>
        <end position="132"/>
    </location>
</feature>
<dbReference type="AlphaFoldDB" id="G0A216"/>